<dbReference type="Pfam" id="PF14244">
    <property type="entry name" value="Retrotran_gag_3"/>
    <property type="match status" value="1"/>
</dbReference>
<dbReference type="InterPro" id="IPR029472">
    <property type="entry name" value="Copia-like_N"/>
</dbReference>
<dbReference type="Proteomes" id="UP000053555">
    <property type="component" value="Unassembled WGS sequence"/>
</dbReference>
<protein>
    <recommendedName>
        <fullName evidence="1">Retrotransposon Copia-like N-terminal domain-containing protein</fullName>
    </recommendedName>
</protein>
<accession>A0A0B2QSV1</accession>
<feature type="domain" description="Retrotransposon Copia-like N-terminal" evidence="1">
    <location>
        <begin position="12"/>
        <end position="57"/>
    </location>
</feature>
<dbReference type="AlphaFoldDB" id="A0A0B2QSV1"/>
<name>A0A0B2QSV1_GLYSO</name>
<evidence type="ECO:0000259" key="1">
    <source>
        <dbReference type="Pfam" id="PF14244"/>
    </source>
</evidence>
<dbReference type="PANTHER" id="PTHR37610">
    <property type="entry name" value="CCHC-TYPE DOMAIN-CONTAINING PROTEIN"/>
    <property type="match status" value="1"/>
</dbReference>
<sequence>QSLNIYSSYYMHPSESPTTTLVSPQLDPKNYSSWSKSMLITLTAKNKVKFVNGSISKLAATRALFSAWKICNNMVVSWLVHSVSTSIRQIILWMDNAVDIW</sequence>
<evidence type="ECO:0000313" key="2">
    <source>
        <dbReference type="EMBL" id="KHN24711.1"/>
    </source>
</evidence>
<dbReference type="EMBL" id="KN655125">
    <property type="protein sequence ID" value="KHN24711.1"/>
    <property type="molecule type" value="Genomic_DNA"/>
</dbReference>
<gene>
    <name evidence="2" type="ORF">glysoja_029780</name>
</gene>
<feature type="non-terminal residue" evidence="2">
    <location>
        <position position="101"/>
    </location>
</feature>
<dbReference type="PANTHER" id="PTHR37610:SF55">
    <property type="entry name" value="RETROTRANSPOSON COPIA-LIKE N-TERMINAL DOMAIN-CONTAINING PROTEIN"/>
    <property type="match status" value="1"/>
</dbReference>
<proteinExistence type="predicted"/>
<feature type="non-terminal residue" evidence="2">
    <location>
        <position position="1"/>
    </location>
</feature>
<organism evidence="2">
    <name type="scientific">Glycine soja</name>
    <name type="common">Wild soybean</name>
    <dbReference type="NCBI Taxonomy" id="3848"/>
    <lineage>
        <taxon>Eukaryota</taxon>
        <taxon>Viridiplantae</taxon>
        <taxon>Streptophyta</taxon>
        <taxon>Embryophyta</taxon>
        <taxon>Tracheophyta</taxon>
        <taxon>Spermatophyta</taxon>
        <taxon>Magnoliopsida</taxon>
        <taxon>eudicotyledons</taxon>
        <taxon>Gunneridae</taxon>
        <taxon>Pentapetalae</taxon>
        <taxon>rosids</taxon>
        <taxon>fabids</taxon>
        <taxon>Fabales</taxon>
        <taxon>Fabaceae</taxon>
        <taxon>Papilionoideae</taxon>
        <taxon>50 kb inversion clade</taxon>
        <taxon>NPAAA clade</taxon>
        <taxon>indigoferoid/millettioid clade</taxon>
        <taxon>Phaseoleae</taxon>
        <taxon>Glycine</taxon>
        <taxon>Glycine subgen. Soja</taxon>
    </lineage>
</organism>
<reference evidence="2" key="1">
    <citation type="submission" date="2014-07" db="EMBL/GenBank/DDBJ databases">
        <title>Identification of a novel salt tolerance gene in wild soybean by whole-genome sequencing.</title>
        <authorList>
            <person name="Lam H.-M."/>
            <person name="Qi X."/>
            <person name="Li M.-W."/>
            <person name="Liu X."/>
            <person name="Xie M."/>
            <person name="Ni M."/>
            <person name="Xu X."/>
        </authorList>
    </citation>
    <scope>NUCLEOTIDE SEQUENCE [LARGE SCALE GENOMIC DNA]</scope>
    <source>
        <tissue evidence="2">Root</tissue>
    </source>
</reference>